<keyword evidence="1" id="KW-1133">Transmembrane helix</keyword>
<sequence>MHENSASRSIKIKYQLPPVVASLQAGWLSSFQSAAAVSALLAGLAGQLLVFMKDPNNFPNHTSTGARTFLLLLSYSAVVLNSSATITSLILTDKIGELPVRASMKSCMKSGLPDSGTDTIETTSTGLLRRYGVGALWSCTIWHWFICLLAGIWCIMLQILTYIFLQESEVVSITMAFIIGFATLPLLVFLYSGVS</sequence>
<dbReference type="InParanoid" id="A0A0C3FAH1"/>
<dbReference type="EMBL" id="KN833030">
    <property type="protein sequence ID" value="KIM76909.1"/>
    <property type="molecule type" value="Genomic_DNA"/>
</dbReference>
<proteinExistence type="predicted"/>
<keyword evidence="3" id="KW-1185">Reference proteome</keyword>
<feature type="transmembrane region" description="Helical" evidence="1">
    <location>
        <begin position="31"/>
        <end position="51"/>
    </location>
</feature>
<organism evidence="2 3">
    <name type="scientific">Piloderma croceum (strain F 1598)</name>
    <dbReference type="NCBI Taxonomy" id="765440"/>
    <lineage>
        <taxon>Eukaryota</taxon>
        <taxon>Fungi</taxon>
        <taxon>Dikarya</taxon>
        <taxon>Basidiomycota</taxon>
        <taxon>Agaricomycotina</taxon>
        <taxon>Agaricomycetes</taxon>
        <taxon>Agaricomycetidae</taxon>
        <taxon>Atheliales</taxon>
        <taxon>Atheliaceae</taxon>
        <taxon>Piloderma</taxon>
    </lineage>
</organism>
<feature type="transmembrane region" description="Helical" evidence="1">
    <location>
        <begin position="172"/>
        <end position="194"/>
    </location>
</feature>
<reference evidence="2 3" key="1">
    <citation type="submission" date="2014-04" db="EMBL/GenBank/DDBJ databases">
        <authorList>
            <consortium name="DOE Joint Genome Institute"/>
            <person name="Kuo A."/>
            <person name="Tarkka M."/>
            <person name="Buscot F."/>
            <person name="Kohler A."/>
            <person name="Nagy L.G."/>
            <person name="Floudas D."/>
            <person name="Copeland A."/>
            <person name="Barry K.W."/>
            <person name="Cichocki N."/>
            <person name="Veneault-Fourrey C."/>
            <person name="LaButti K."/>
            <person name="Lindquist E.A."/>
            <person name="Lipzen A."/>
            <person name="Lundell T."/>
            <person name="Morin E."/>
            <person name="Murat C."/>
            <person name="Sun H."/>
            <person name="Tunlid A."/>
            <person name="Henrissat B."/>
            <person name="Grigoriev I.V."/>
            <person name="Hibbett D.S."/>
            <person name="Martin F."/>
            <person name="Nordberg H.P."/>
            <person name="Cantor M.N."/>
            <person name="Hua S.X."/>
        </authorList>
    </citation>
    <scope>NUCLEOTIDE SEQUENCE [LARGE SCALE GENOMIC DNA]</scope>
    <source>
        <strain evidence="2 3">F 1598</strain>
    </source>
</reference>
<evidence type="ECO:0000313" key="2">
    <source>
        <dbReference type="EMBL" id="KIM76909.1"/>
    </source>
</evidence>
<dbReference type="OrthoDB" id="3225366at2759"/>
<reference evidence="3" key="2">
    <citation type="submission" date="2015-01" db="EMBL/GenBank/DDBJ databases">
        <title>Evolutionary Origins and Diversification of the Mycorrhizal Mutualists.</title>
        <authorList>
            <consortium name="DOE Joint Genome Institute"/>
            <consortium name="Mycorrhizal Genomics Consortium"/>
            <person name="Kohler A."/>
            <person name="Kuo A."/>
            <person name="Nagy L.G."/>
            <person name="Floudas D."/>
            <person name="Copeland A."/>
            <person name="Barry K.W."/>
            <person name="Cichocki N."/>
            <person name="Veneault-Fourrey C."/>
            <person name="LaButti K."/>
            <person name="Lindquist E.A."/>
            <person name="Lipzen A."/>
            <person name="Lundell T."/>
            <person name="Morin E."/>
            <person name="Murat C."/>
            <person name="Riley R."/>
            <person name="Ohm R."/>
            <person name="Sun H."/>
            <person name="Tunlid A."/>
            <person name="Henrissat B."/>
            <person name="Grigoriev I.V."/>
            <person name="Hibbett D.S."/>
            <person name="Martin F."/>
        </authorList>
    </citation>
    <scope>NUCLEOTIDE SEQUENCE [LARGE SCALE GENOMIC DNA]</scope>
    <source>
        <strain evidence="3">F 1598</strain>
    </source>
</reference>
<gene>
    <name evidence="2" type="ORF">PILCRDRAFT_825916</name>
</gene>
<dbReference type="AlphaFoldDB" id="A0A0C3FAH1"/>
<keyword evidence="1" id="KW-0472">Membrane</keyword>
<feature type="transmembrane region" description="Helical" evidence="1">
    <location>
        <begin position="72"/>
        <end position="91"/>
    </location>
</feature>
<evidence type="ECO:0000313" key="3">
    <source>
        <dbReference type="Proteomes" id="UP000054166"/>
    </source>
</evidence>
<feature type="transmembrane region" description="Helical" evidence="1">
    <location>
        <begin position="141"/>
        <end position="165"/>
    </location>
</feature>
<accession>A0A0C3FAH1</accession>
<name>A0A0C3FAH1_PILCF</name>
<evidence type="ECO:0000256" key="1">
    <source>
        <dbReference type="SAM" id="Phobius"/>
    </source>
</evidence>
<keyword evidence="1" id="KW-0812">Transmembrane</keyword>
<dbReference type="HOGENOM" id="CLU_114617_0_0_1"/>
<protein>
    <submittedName>
        <fullName evidence="2">Uncharacterized protein</fullName>
    </submittedName>
</protein>
<dbReference type="Proteomes" id="UP000054166">
    <property type="component" value="Unassembled WGS sequence"/>
</dbReference>